<dbReference type="SUPFAM" id="SSF51197">
    <property type="entry name" value="Clavaminate synthase-like"/>
    <property type="match status" value="1"/>
</dbReference>
<dbReference type="Pfam" id="PF05721">
    <property type="entry name" value="PhyH"/>
    <property type="match status" value="1"/>
</dbReference>
<evidence type="ECO:0000256" key="3">
    <source>
        <dbReference type="ARBA" id="ARBA00034921"/>
    </source>
</evidence>
<comment type="similarity">
    <text evidence="1">Belongs to the PhyH family.</text>
</comment>
<dbReference type="PANTHER" id="PTHR21308">
    <property type="entry name" value="PHYTANOYL-COA ALPHA-HYDROXYLASE"/>
    <property type="match status" value="1"/>
</dbReference>
<gene>
    <name evidence="5" type="ORF">RIMI_LOCUS16676011</name>
</gene>
<proteinExistence type="inferred from homology"/>
<dbReference type="InterPro" id="IPR008775">
    <property type="entry name" value="Phytyl_CoA_dOase-like"/>
</dbReference>
<evidence type="ECO:0000256" key="2">
    <source>
        <dbReference type="ARBA" id="ARBA00034809"/>
    </source>
</evidence>
<dbReference type="InterPro" id="IPR047128">
    <property type="entry name" value="PhyH"/>
</dbReference>
<name>A0ABN9M4Z9_9NEOB</name>
<organism evidence="5 6">
    <name type="scientific">Ranitomeya imitator</name>
    <name type="common">mimic poison frog</name>
    <dbReference type="NCBI Taxonomy" id="111125"/>
    <lineage>
        <taxon>Eukaryota</taxon>
        <taxon>Metazoa</taxon>
        <taxon>Chordata</taxon>
        <taxon>Craniata</taxon>
        <taxon>Vertebrata</taxon>
        <taxon>Euteleostomi</taxon>
        <taxon>Amphibia</taxon>
        <taxon>Batrachia</taxon>
        <taxon>Anura</taxon>
        <taxon>Neobatrachia</taxon>
        <taxon>Hyloidea</taxon>
        <taxon>Dendrobatidae</taxon>
        <taxon>Dendrobatinae</taxon>
        <taxon>Ranitomeya</taxon>
    </lineage>
</organism>
<sequence>MYCKIIQKTWWSCETAKSPGKFRNASWEREDGGSRACIGTAPLDPRRFTLNNDLLTTEQRQFYEDNGFLVIKNLVSHEDLDDFRGVFERVCKGELSAPGMIAMRDVGTLNSEYVPDQKAITRVLDFQELPELFRYCSLPQILKYVECFIGPNIMSMHTMVINKPPDAGK</sequence>
<evidence type="ECO:0000313" key="5">
    <source>
        <dbReference type="EMBL" id="CAJ0959029.1"/>
    </source>
</evidence>
<evidence type="ECO:0000256" key="1">
    <source>
        <dbReference type="ARBA" id="ARBA00005830"/>
    </source>
</evidence>
<evidence type="ECO:0000313" key="6">
    <source>
        <dbReference type="Proteomes" id="UP001176940"/>
    </source>
</evidence>
<protein>
    <recommendedName>
        <fullName evidence="2">phytanoyl-CoA dioxygenase</fullName>
        <ecNumber evidence="2">1.14.11.18</ecNumber>
    </recommendedName>
    <alternativeName>
        <fullName evidence="3">Phytanic acid oxidase</fullName>
    </alternativeName>
    <alternativeName>
        <fullName evidence="4">Phytanoyl-CoA alpha-hydroxylase</fullName>
    </alternativeName>
</protein>
<comment type="caution">
    <text evidence="5">The sequence shown here is derived from an EMBL/GenBank/DDBJ whole genome shotgun (WGS) entry which is preliminary data.</text>
</comment>
<dbReference type="EMBL" id="CAUEEQ010047065">
    <property type="protein sequence ID" value="CAJ0959029.1"/>
    <property type="molecule type" value="Genomic_DNA"/>
</dbReference>
<evidence type="ECO:0000256" key="4">
    <source>
        <dbReference type="ARBA" id="ARBA00034924"/>
    </source>
</evidence>
<reference evidence="5" key="1">
    <citation type="submission" date="2023-07" db="EMBL/GenBank/DDBJ databases">
        <authorList>
            <person name="Stuckert A."/>
        </authorList>
    </citation>
    <scope>NUCLEOTIDE SEQUENCE</scope>
</reference>
<accession>A0ABN9M4Z9</accession>
<dbReference type="EC" id="1.14.11.18" evidence="2"/>
<dbReference type="Proteomes" id="UP001176940">
    <property type="component" value="Unassembled WGS sequence"/>
</dbReference>
<dbReference type="PANTHER" id="PTHR21308:SF1">
    <property type="entry name" value="PHYTANOYL-COA DIOXYGENASE, PEROXISOMAL"/>
    <property type="match status" value="1"/>
</dbReference>
<keyword evidence="6" id="KW-1185">Reference proteome</keyword>
<dbReference type="Gene3D" id="2.60.120.620">
    <property type="entry name" value="q2cbj1_9rhob like domain"/>
    <property type="match status" value="1"/>
</dbReference>